<dbReference type="Gene3D" id="3.40.720.10">
    <property type="entry name" value="Alkaline Phosphatase, subunit A"/>
    <property type="match status" value="1"/>
</dbReference>
<evidence type="ECO:0000259" key="8">
    <source>
        <dbReference type="Pfam" id="PF01676"/>
    </source>
</evidence>
<dbReference type="UniPathway" id="UPA00087">
    <property type="reaction ID" value="UER00173"/>
</dbReference>
<feature type="binding site" evidence="6">
    <location>
        <position position="285"/>
    </location>
    <ligand>
        <name>Mn(2+)</name>
        <dbReference type="ChEBI" id="CHEBI:29035"/>
        <label>2</label>
    </ligand>
</feature>
<feature type="domain" description="Metalloenzyme" evidence="8">
    <location>
        <begin position="6"/>
        <end position="378"/>
    </location>
</feature>
<dbReference type="PANTHER" id="PTHR21110:SF0">
    <property type="entry name" value="PHOSPHOPENTOMUTASE"/>
    <property type="match status" value="1"/>
</dbReference>
<keyword evidence="10" id="KW-1185">Reference proteome</keyword>
<dbReference type="GO" id="GO:0006018">
    <property type="term" value="P:2-deoxyribose 1-phosphate catabolic process"/>
    <property type="evidence" value="ECO:0007669"/>
    <property type="project" value="UniProtKB-UniRule"/>
</dbReference>
<feature type="binding site" evidence="6">
    <location>
        <position position="338"/>
    </location>
    <ligand>
        <name>Mn(2+)</name>
        <dbReference type="ChEBI" id="CHEBI:29035"/>
        <label>2</label>
    </ligand>
</feature>
<dbReference type="EMBL" id="VNIB01000007">
    <property type="protein sequence ID" value="TYO98237.1"/>
    <property type="molecule type" value="Genomic_DNA"/>
</dbReference>
<dbReference type="SUPFAM" id="SSF143856">
    <property type="entry name" value="DeoB insert domain-like"/>
    <property type="match status" value="1"/>
</dbReference>
<dbReference type="FunFam" id="3.30.70.1250:FF:000001">
    <property type="entry name" value="Phosphopentomutase"/>
    <property type="match status" value="1"/>
</dbReference>
<dbReference type="GO" id="GO:0043094">
    <property type="term" value="P:metabolic compound salvage"/>
    <property type="evidence" value="ECO:0007669"/>
    <property type="project" value="UniProtKB-UniRule"/>
</dbReference>
<dbReference type="SUPFAM" id="SSF53649">
    <property type="entry name" value="Alkaline phosphatase-like"/>
    <property type="match status" value="1"/>
</dbReference>
<dbReference type="InterPro" id="IPR006124">
    <property type="entry name" value="Metalloenzyme"/>
</dbReference>
<dbReference type="PANTHER" id="PTHR21110">
    <property type="entry name" value="PHOSPHOPENTOMUTASE"/>
    <property type="match status" value="1"/>
</dbReference>
<dbReference type="CDD" id="cd16009">
    <property type="entry name" value="PPM"/>
    <property type="match status" value="1"/>
</dbReference>
<dbReference type="InterPro" id="IPR024052">
    <property type="entry name" value="Phosphopentomutase_DeoB_cap_sf"/>
</dbReference>
<dbReference type="GO" id="GO:0030145">
    <property type="term" value="F:manganese ion binding"/>
    <property type="evidence" value="ECO:0007669"/>
    <property type="project" value="UniProtKB-UniRule"/>
</dbReference>
<dbReference type="NCBIfam" id="TIGR01696">
    <property type="entry name" value="deoB"/>
    <property type="match status" value="1"/>
</dbReference>
<reference evidence="9 10" key="1">
    <citation type="submission" date="2019-07" db="EMBL/GenBank/DDBJ databases">
        <title>Genomic Encyclopedia of Type Strains, Phase IV (KMG-IV): sequencing the most valuable type-strain genomes for metagenomic binning, comparative biology and taxonomic classification.</title>
        <authorList>
            <person name="Goeker M."/>
        </authorList>
    </citation>
    <scope>NUCLEOTIDE SEQUENCE [LARGE SCALE GENOMIC DNA]</scope>
    <source>
        <strain evidence="9 10">SS015</strain>
    </source>
</reference>
<dbReference type="Proteomes" id="UP000324159">
    <property type="component" value="Unassembled WGS sequence"/>
</dbReference>
<feature type="binding site" evidence="6">
    <location>
        <position position="290"/>
    </location>
    <ligand>
        <name>Mn(2+)</name>
        <dbReference type="ChEBI" id="CHEBI:29035"/>
        <label>2</label>
    </ligand>
</feature>
<sequence>MKAFRRVVLIVLDGVGIGALPDAAAYGDAGANTLRHVAEAVGGLTLPHLCRLGLGRVIDFPGASQQAFVAGAAGRMAERAAGKDSTAGHWELMGVILDRPLPTFPEGFPPAIIEAFEAQTGLKVLGNVAASGTEIIDRLGEEHMRTGRPIVYTSVDSVFQVAAHEEVIPVDRLYELCRTARRILDPWRVGRVIARPFVGDPEHGFRRTARRHDFSLAPVGTTVLDRLAEKRVAVCGIGKIGDLYAGRGLSEQQATASNAEGMERILAAIGRLDSGVIFANLVDFDMLWGHRLDAAGFAAGLEAFDRWLGELFAVLEEDDLLMITADHGCDPTTPSTDHSREYVPLLCWHAGMRGRVDLGLRGSFADVGATLAEAMGVESPCGESFLVSLFTD</sequence>
<dbReference type="EC" id="5.4.2.7" evidence="6 7"/>
<evidence type="ECO:0000256" key="5">
    <source>
        <dbReference type="ARBA" id="ARBA00023235"/>
    </source>
</evidence>
<evidence type="ECO:0000256" key="6">
    <source>
        <dbReference type="HAMAP-Rule" id="MF_00740"/>
    </source>
</evidence>
<evidence type="ECO:0000256" key="4">
    <source>
        <dbReference type="ARBA" id="ARBA00023211"/>
    </source>
</evidence>
<dbReference type="GO" id="GO:0008973">
    <property type="term" value="F:phosphopentomutase activity"/>
    <property type="evidence" value="ECO:0007669"/>
    <property type="project" value="UniProtKB-UniRule"/>
</dbReference>
<feature type="binding site" evidence="6">
    <location>
        <position position="327"/>
    </location>
    <ligand>
        <name>Mn(2+)</name>
        <dbReference type="ChEBI" id="CHEBI:29035"/>
        <label>1</label>
    </ligand>
</feature>
<evidence type="ECO:0000256" key="3">
    <source>
        <dbReference type="ARBA" id="ARBA00022723"/>
    </source>
</evidence>
<evidence type="ECO:0000256" key="1">
    <source>
        <dbReference type="ARBA" id="ARBA00010373"/>
    </source>
</evidence>
<gene>
    <name evidence="6" type="primary">deoB</name>
    <name evidence="9" type="ORF">EDC39_10732</name>
</gene>
<dbReference type="NCBIfam" id="NF003766">
    <property type="entry name" value="PRK05362.1"/>
    <property type="match status" value="1"/>
</dbReference>
<dbReference type="AlphaFoldDB" id="A0A5D3WJL3"/>
<proteinExistence type="inferred from homology"/>
<dbReference type="RefSeq" id="WP_148896011.1">
    <property type="nucleotide sequence ID" value="NZ_VNIB01000007.1"/>
</dbReference>
<evidence type="ECO:0000313" key="10">
    <source>
        <dbReference type="Proteomes" id="UP000324159"/>
    </source>
</evidence>
<comment type="pathway">
    <text evidence="6">Carbohydrate degradation; 2-deoxy-D-ribose 1-phosphate degradation; D-glyceraldehyde 3-phosphate and acetaldehyde from 2-deoxy-alpha-D-ribose 1-phosphate: step 1/2.</text>
</comment>
<dbReference type="InterPro" id="IPR010045">
    <property type="entry name" value="DeoB"/>
</dbReference>
<comment type="similarity">
    <text evidence="1 6">Belongs to the phosphopentomutase family.</text>
</comment>
<dbReference type="OrthoDB" id="9769930at2"/>
<evidence type="ECO:0000313" key="9">
    <source>
        <dbReference type="EMBL" id="TYO98237.1"/>
    </source>
</evidence>
<dbReference type="GO" id="GO:0009117">
    <property type="term" value="P:nucleotide metabolic process"/>
    <property type="evidence" value="ECO:0007669"/>
    <property type="project" value="UniProtKB-UniRule"/>
</dbReference>
<dbReference type="Pfam" id="PF01676">
    <property type="entry name" value="Metalloenzyme"/>
    <property type="match status" value="1"/>
</dbReference>
<accession>A0A5D3WJL3</accession>
<dbReference type="PIRSF" id="PIRSF001491">
    <property type="entry name" value="Ppentomutase"/>
    <property type="match status" value="1"/>
</dbReference>
<name>A0A5D3WJL3_9BACT</name>
<comment type="catalytic activity">
    <reaction evidence="6">
        <text>2-deoxy-alpha-D-ribose 1-phosphate = 2-deoxy-D-ribose 5-phosphate</text>
        <dbReference type="Rhea" id="RHEA:27658"/>
        <dbReference type="ChEBI" id="CHEBI:57259"/>
        <dbReference type="ChEBI" id="CHEBI:62877"/>
        <dbReference type="EC" id="5.4.2.7"/>
    </reaction>
</comment>
<protein>
    <recommendedName>
        <fullName evidence="6 7">Phosphopentomutase</fullName>
        <ecNumber evidence="6 7">5.4.2.7</ecNumber>
    </recommendedName>
    <alternativeName>
        <fullName evidence="6">Phosphodeoxyribomutase</fullName>
    </alternativeName>
</protein>
<organism evidence="9 10">
    <name type="scientific">Geothermobacter ehrlichii</name>
    <dbReference type="NCBI Taxonomy" id="213224"/>
    <lineage>
        <taxon>Bacteria</taxon>
        <taxon>Pseudomonadati</taxon>
        <taxon>Thermodesulfobacteriota</taxon>
        <taxon>Desulfuromonadia</taxon>
        <taxon>Desulfuromonadales</taxon>
        <taxon>Geothermobacteraceae</taxon>
        <taxon>Geothermobacter</taxon>
    </lineage>
</organism>
<comment type="caution">
    <text evidence="9">The sequence shown here is derived from an EMBL/GenBank/DDBJ whole genome shotgun (WGS) entry which is preliminary data.</text>
</comment>
<dbReference type="HAMAP" id="MF_00740">
    <property type="entry name" value="Phosphopentomut"/>
    <property type="match status" value="1"/>
</dbReference>
<evidence type="ECO:0000256" key="2">
    <source>
        <dbReference type="ARBA" id="ARBA00022490"/>
    </source>
</evidence>
<keyword evidence="3 6" id="KW-0479">Metal-binding</keyword>
<dbReference type="GO" id="GO:0006015">
    <property type="term" value="P:5-phosphoribose 1-diphosphate biosynthetic process"/>
    <property type="evidence" value="ECO:0007669"/>
    <property type="project" value="UniProtKB-UniPathway"/>
</dbReference>
<dbReference type="Gene3D" id="3.30.70.1250">
    <property type="entry name" value="Phosphopentomutase"/>
    <property type="match status" value="1"/>
</dbReference>
<comment type="cofactor">
    <cofactor evidence="6">
        <name>Mn(2+)</name>
        <dbReference type="ChEBI" id="CHEBI:29035"/>
    </cofactor>
    <text evidence="6">Binds 2 manganese ions.</text>
</comment>
<dbReference type="GO" id="GO:0005829">
    <property type="term" value="C:cytosol"/>
    <property type="evidence" value="ECO:0007669"/>
    <property type="project" value="TreeGrafter"/>
</dbReference>
<feature type="binding site" evidence="6">
    <location>
        <position position="326"/>
    </location>
    <ligand>
        <name>Mn(2+)</name>
        <dbReference type="ChEBI" id="CHEBI:29035"/>
        <label>1</label>
    </ligand>
</feature>
<keyword evidence="2 6" id="KW-0963">Cytoplasm</keyword>
<keyword evidence="4 6" id="KW-0464">Manganese</keyword>
<comment type="catalytic activity">
    <reaction evidence="6">
        <text>alpha-D-ribose 1-phosphate = D-ribose 5-phosphate</text>
        <dbReference type="Rhea" id="RHEA:18793"/>
        <dbReference type="ChEBI" id="CHEBI:57720"/>
        <dbReference type="ChEBI" id="CHEBI:78346"/>
        <dbReference type="EC" id="5.4.2.7"/>
    </reaction>
</comment>
<evidence type="ECO:0000256" key="7">
    <source>
        <dbReference type="NCBIfam" id="TIGR01696"/>
    </source>
</evidence>
<feature type="binding site" evidence="6">
    <location>
        <position position="13"/>
    </location>
    <ligand>
        <name>Mn(2+)</name>
        <dbReference type="ChEBI" id="CHEBI:29035"/>
        <label>1</label>
    </ligand>
</feature>
<comment type="subcellular location">
    <subcellularLocation>
        <location evidence="6">Cytoplasm</location>
    </subcellularLocation>
</comment>
<comment type="function">
    <text evidence="6">Isomerase that catalyzes the conversion of deoxy-ribose 1-phosphate (dRib-1-P) and ribose 1-phosphate (Rib-1-P) to deoxy-ribose 5-phosphate (dRib-5-P) and ribose 5-phosphate (Rib-5-P), respectively.</text>
</comment>
<keyword evidence="5 6" id="KW-0413">Isomerase</keyword>
<dbReference type="InterPro" id="IPR017850">
    <property type="entry name" value="Alkaline_phosphatase_core_sf"/>
</dbReference>
<dbReference type="GO" id="GO:0000287">
    <property type="term" value="F:magnesium ion binding"/>
    <property type="evidence" value="ECO:0007669"/>
    <property type="project" value="UniProtKB-UniRule"/>
</dbReference>